<accession>A2CDL0</accession>
<dbReference type="SUPFAM" id="SSF55785">
    <property type="entry name" value="PYP-like sensor domain (PAS domain)"/>
    <property type="match status" value="1"/>
</dbReference>
<dbReference type="InterPro" id="IPR013978">
    <property type="entry name" value="MEKHLA"/>
</dbReference>
<organism evidence="2 3">
    <name type="scientific">Prochlorococcus marinus (strain MIT 9303)</name>
    <dbReference type="NCBI Taxonomy" id="59922"/>
    <lineage>
        <taxon>Bacteria</taxon>
        <taxon>Bacillati</taxon>
        <taxon>Cyanobacteriota</taxon>
        <taxon>Cyanophyceae</taxon>
        <taxon>Synechococcales</taxon>
        <taxon>Prochlorococcaceae</taxon>
        <taxon>Prochlorococcus</taxon>
    </lineage>
</organism>
<reference evidence="2 3" key="1">
    <citation type="journal article" date="2007" name="PLoS Genet.">
        <title>Patterns and implications of gene gain and loss in the evolution of Prochlorococcus.</title>
        <authorList>
            <person name="Kettler G.C."/>
            <person name="Martiny A.C."/>
            <person name="Huang K."/>
            <person name="Zucker J."/>
            <person name="Coleman M.L."/>
            <person name="Rodrigue S."/>
            <person name="Chen F."/>
            <person name="Lapidus A."/>
            <person name="Ferriera S."/>
            <person name="Johnson J."/>
            <person name="Steglich C."/>
            <person name="Church G.M."/>
            <person name="Richardson P."/>
            <person name="Chisholm S.W."/>
        </authorList>
    </citation>
    <scope>NUCLEOTIDE SEQUENCE [LARGE SCALE GENOMIC DNA]</scope>
    <source>
        <strain evidence="2 3">MIT 9303</strain>
    </source>
</reference>
<dbReference type="Gene3D" id="3.30.450.20">
    <property type="entry name" value="PAS domain"/>
    <property type="match status" value="1"/>
</dbReference>
<dbReference type="RefSeq" id="WP_011827412.1">
    <property type="nucleotide sequence ID" value="NC_008820.1"/>
</dbReference>
<dbReference type="InterPro" id="IPR035965">
    <property type="entry name" value="PAS-like_dom_sf"/>
</dbReference>
<gene>
    <name evidence="2" type="ordered locus">P9303_28401</name>
</gene>
<evidence type="ECO:0000313" key="3">
    <source>
        <dbReference type="Proteomes" id="UP000002274"/>
    </source>
</evidence>
<dbReference type="AlphaFoldDB" id="A2CDL0"/>
<evidence type="ECO:0000313" key="2">
    <source>
        <dbReference type="EMBL" id="ABM79570.1"/>
    </source>
</evidence>
<dbReference type="Pfam" id="PF08670">
    <property type="entry name" value="MEKHLA"/>
    <property type="match status" value="1"/>
</dbReference>
<dbReference type="EMBL" id="CP000554">
    <property type="protein sequence ID" value="ABM79570.1"/>
    <property type="molecule type" value="Genomic_DNA"/>
</dbReference>
<dbReference type="BioCyc" id="PMAR59922:G1G80-2495-MONOMER"/>
<sequence length="158" mass="17950">MAEAPWLSSEKQELVNLLLISHQQAFNHPLLACERRRPSQRLASQELFASRQPVLAHSDGHDPNLSYANAAALQLWGRRWAEMVGMPSRLTAPTSEQVARANALDKALQQDAIKDYQGIRINHEGRRFLIKNARIWTLWNQEGLRIGQAAAIGSWHWL</sequence>
<dbReference type="STRING" id="59922.P9303_28401"/>
<dbReference type="Proteomes" id="UP000002274">
    <property type="component" value="Chromosome"/>
</dbReference>
<protein>
    <recommendedName>
        <fullName evidence="1">MEKHLA domain-containing protein</fullName>
    </recommendedName>
</protein>
<evidence type="ECO:0000259" key="1">
    <source>
        <dbReference type="Pfam" id="PF08670"/>
    </source>
</evidence>
<name>A2CDL0_PROM3</name>
<dbReference type="KEGG" id="pmf:P9303_28401"/>
<dbReference type="HOGENOM" id="CLU_115296_1_0_3"/>
<proteinExistence type="predicted"/>
<feature type="domain" description="MEKHLA" evidence="1">
    <location>
        <begin position="13"/>
        <end position="157"/>
    </location>
</feature>